<dbReference type="EMBL" id="BART01025904">
    <property type="protein sequence ID" value="GAG91075.1"/>
    <property type="molecule type" value="Genomic_DNA"/>
</dbReference>
<gene>
    <name evidence="1" type="ORF">S01H4_46369</name>
</gene>
<evidence type="ECO:0000313" key="1">
    <source>
        <dbReference type="EMBL" id="GAG91075.1"/>
    </source>
</evidence>
<name>X1B7K2_9ZZZZ</name>
<dbReference type="Gene3D" id="1.20.1290.10">
    <property type="entry name" value="AhpD-like"/>
    <property type="match status" value="1"/>
</dbReference>
<accession>X1B7K2</accession>
<protein>
    <recommendedName>
        <fullName evidence="2">Carboxymuconolactone decarboxylase-like domain-containing protein</fullName>
    </recommendedName>
</protein>
<organism evidence="1">
    <name type="scientific">marine sediment metagenome</name>
    <dbReference type="NCBI Taxonomy" id="412755"/>
    <lineage>
        <taxon>unclassified sequences</taxon>
        <taxon>metagenomes</taxon>
        <taxon>ecological metagenomes</taxon>
    </lineage>
</organism>
<comment type="caution">
    <text evidence="1">The sequence shown here is derived from an EMBL/GenBank/DDBJ whole genome shotgun (WGS) entry which is preliminary data.</text>
</comment>
<dbReference type="PANTHER" id="PTHR35446:SF2">
    <property type="entry name" value="CARBOXYMUCONOLACTONE DECARBOXYLASE-LIKE DOMAIN-CONTAINING PROTEIN"/>
    <property type="match status" value="1"/>
</dbReference>
<sequence>RICQQEQPKMPYIKVISPEDASGKLAKIYQQVSGPGGQVDNVLQIHSLRPHSLEGHMALYKAALHHPRNKLPTWFLESIGVLVSLLNNCAYCARHHGAGLERLLKKEEGNYEEYRVQLDQEQPGEPFTQAEQAALAYARKLTLDPGGIGQSDIDALRATGLKDGQILEINQVSAYFAYANRTVTGLGVDTAGEVLGLSPDATEDWHHG</sequence>
<evidence type="ECO:0008006" key="2">
    <source>
        <dbReference type="Google" id="ProtNLM"/>
    </source>
</evidence>
<dbReference type="SUPFAM" id="SSF69118">
    <property type="entry name" value="AhpD-like"/>
    <property type="match status" value="1"/>
</dbReference>
<dbReference type="InterPro" id="IPR010195">
    <property type="entry name" value="Uncharacterised_peroxidase-rel"/>
</dbReference>
<dbReference type="NCBIfam" id="TIGR01926">
    <property type="entry name" value="peroxid_rel"/>
    <property type="match status" value="1"/>
</dbReference>
<reference evidence="1" key="1">
    <citation type="journal article" date="2014" name="Front. Microbiol.">
        <title>High frequency of phylogenetically diverse reductive dehalogenase-homologous genes in deep subseafloor sedimentary metagenomes.</title>
        <authorList>
            <person name="Kawai M."/>
            <person name="Futagami T."/>
            <person name="Toyoda A."/>
            <person name="Takaki Y."/>
            <person name="Nishi S."/>
            <person name="Hori S."/>
            <person name="Arai W."/>
            <person name="Tsubouchi T."/>
            <person name="Morono Y."/>
            <person name="Uchiyama I."/>
            <person name="Ito T."/>
            <person name="Fujiyama A."/>
            <person name="Inagaki F."/>
            <person name="Takami H."/>
        </authorList>
    </citation>
    <scope>NUCLEOTIDE SEQUENCE</scope>
    <source>
        <strain evidence="1">Expedition CK06-06</strain>
    </source>
</reference>
<dbReference type="AlphaFoldDB" id="X1B7K2"/>
<dbReference type="InterPro" id="IPR029032">
    <property type="entry name" value="AhpD-like"/>
</dbReference>
<proteinExistence type="predicted"/>
<dbReference type="PANTHER" id="PTHR35446">
    <property type="entry name" value="SI:CH211-175M2.5"/>
    <property type="match status" value="1"/>
</dbReference>
<feature type="non-terminal residue" evidence="1">
    <location>
        <position position="1"/>
    </location>
</feature>